<dbReference type="SUPFAM" id="SSF53901">
    <property type="entry name" value="Thiolase-like"/>
    <property type="match status" value="1"/>
</dbReference>
<dbReference type="EMBL" id="WNWQ01000639">
    <property type="protein sequence ID" value="KAE9965080.1"/>
    <property type="molecule type" value="Genomic_DNA"/>
</dbReference>
<dbReference type="GO" id="GO:0010124">
    <property type="term" value="P:phenylacetate catabolic process"/>
    <property type="evidence" value="ECO:0007669"/>
    <property type="project" value="TreeGrafter"/>
</dbReference>
<accession>A0A8H3YLG9</accession>
<protein>
    <recommendedName>
        <fullName evidence="3">Thiolase N-terminal domain-containing protein</fullName>
    </recommendedName>
</protein>
<organism evidence="1 2">
    <name type="scientific">Venturia inaequalis</name>
    <name type="common">Apple scab fungus</name>
    <dbReference type="NCBI Taxonomy" id="5025"/>
    <lineage>
        <taxon>Eukaryota</taxon>
        <taxon>Fungi</taxon>
        <taxon>Dikarya</taxon>
        <taxon>Ascomycota</taxon>
        <taxon>Pezizomycotina</taxon>
        <taxon>Dothideomycetes</taxon>
        <taxon>Pleosporomycetidae</taxon>
        <taxon>Venturiales</taxon>
        <taxon>Venturiaceae</taxon>
        <taxon>Venturia</taxon>
    </lineage>
</organism>
<evidence type="ECO:0000313" key="1">
    <source>
        <dbReference type="EMBL" id="KAE9965080.1"/>
    </source>
</evidence>
<dbReference type="PANTHER" id="PTHR43853">
    <property type="entry name" value="3-KETOACYL-COA THIOLASE, PEROXISOMAL"/>
    <property type="match status" value="1"/>
</dbReference>
<evidence type="ECO:0000313" key="2">
    <source>
        <dbReference type="Proteomes" id="UP000433883"/>
    </source>
</evidence>
<name>A0A8H3YLG9_VENIN</name>
<dbReference type="PANTHER" id="PTHR43853:SF10">
    <property type="entry name" value="ACETYL-COA C-ACETYLTRANSFERASE"/>
    <property type="match status" value="1"/>
</dbReference>
<dbReference type="InterPro" id="IPR016039">
    <property type="entry name" value="Thiolase-like"/>
</dbReference>
<evidence type="ECO:0008006" key="3">
    <source>
        <dbReference type="Google" id="ProtNLM"/>
    </source>
</evidence>
<reference evidence="1 2" key="1">
    <citation type="submission" date="2019-11" db="EMBL/GenBank/DDBJ databases">
        <title>Venturia inaequalis Genome Resource.</title>
        <authorList>
            <person name="Lichtner F.J."/>
        </authorList>
    </citation>
    <scope>NUCLEOTIDE SEQUENCE [LARGE SCALE GENOMIC DNA]</scope>
    <source>
        <strain evidence="1">Bline_iso_100314</strain>
    </source>
</reference>
<dbReference type="InterPro" id="IPR050215">
    <property type="entry name" value="Thiolase-like_sf_Thiolase"/>
</dbReference>
<dbReference type="Proteomes" id="UP000433883">
    <property type="component" value="Unassembled WGS sequence"/>
</dbReference>
<proteinExistence type="predicted"/>
<dbReference type="GO" id="GO:0005777">
    <property type="term" value="C:peroxisome"/>
    <property type="evidence" value="ECO:0007669"/>
    <property type="project" value="TreeGrafter"/>
</dbReference>
<comment type="caution">
    <text evidence="1">The sequence shown here is derived from an EMBL/GenBank/DDBJ whole genome shotgun (WGS) entry which is preliminary data.</text>
</comment>
<dbReference type="GO" id="GO:0006635">
    <property type="term" value="P:fatty acid beta-oxidation"/>
    <property type="evidence" value="ECO:0007669"/>
    <property type="project" value="TreeGrafter"/>
</dbReference>
<gene>
    <name evidence="1" type="ORF">BLS_007852</name>
</gene>
<dbReference type="AlphaFoldDB" id="A0A8H3YLG9"/>
<dbReference type="GO" id="GO:0003988">
    <property type="term" value="F:acetyl-CoA C-acyltransferase activity"/>
    <property type="evidence" value="ECO:0007669"/>
    <property type="project" value="TreeGrafter"/>
</dbReference>
<dbReference type="Gene3D" id="3.40.47.10">
    <property type="match status" value="1"/>
</dbReference>
<sequence length="84" mass="9058">MATERLRQFTQQLGFTGKTGLEAITTKNADDIVITLAIRTPLTKAGKGGFKDTGLDGIIVKLLKEVNKRSNLDPALVEDICLGN</sequence>
<feature type="non-terminal residue" evidence="1">
    <location>
        <position position="1"/>
    </location>
</feature>